<evidence type="ECO:0000259" key="1">
    <source>
        <dbReference type="Pfam" id="PF04167"/>
    </source>
</evidence>
<evidence type="ECO:0000313" key="3">
    <source>
        <dbReference type="Proteomes" id="UP000007575"/>
    </source>
</evidence>
<dbReference type="Proteomes" id="UP000007575">
    <property type="component" value="Chromosome"/>
</dbReference>
<accession>H8GRR1</accession>
<protein>
    <submittedName>
        <fullName evidence="2">Putative RNA-binding protein associated with RNAse G/E</fullName>
    </submittedName>
</protein>
<sequence>MEHHTNTGVRAVRTYEERPHGLFVARDFDRHPRVRHWQAHLLPDLDLVVCRYDFHGPREHDYYIDVAQVSREDGLWAVRDLYLDVVVHDGLGAEILDTDELLAARAADLIGEADLHRAVTVAHRTLSGLAHASYRLDDWLGAQGLRLDWCTPAETGVAGPLVEC</sequence>
<proteinExistence type="predicted"/>
<dbReference type="eggNOG" id="COG2306">
    <property type="taxonomic scope" value="Bacteria"/>
</dbReference>
<dbReference type="STRING" id="745776.DGo_CA1181"/>
<dbReference type="EMBL" id="CP002191">
    <property type="protein sequence ID" value="AFD25108.1"/>
    <property type="molecule type" value="Genomic_DNA"/>
</dbReference>
<dbReference type="KEGG" id="dgo:DGo_CA1181"/>
<dbReference type="HOGENOM" id="CLU_103760_1_0_0"/>
<organism evidence="2 3">
    <name type="scientific">Deinococcus gobiensis (strain DSM 21396 / JCM 16679 / CGMCC 1.7299 / I-0)</name>
    <dbReference type="NCBI Taxonomy" id="745776"/>
    <lineage>
        <taxon>Bacteria</taxon>
        <taxon>Thermotogati</taxon>
        <taxon>Deinococcota</taxon>
        <taxon>Deinococci</taxon>
        <taxon>Deinococcales</taxon>
        <taxon>Deinococcaceae</taxon>
        <taxon>Deinococcus</taxon>
    </lineage>
</organism>
<gene>
    <name evidence="2" type="ordered locus">DGo_CA1181</name>
</gene>
<evidence type="ECO:0000313" key="2">
    <source>
        <dbReference type="EMBL" id="AFD25108.1"/>
    </source>
</evidence>
<dbReference type="Gene3D" id="2.40.380.10">
    <property type="entry name" value="FomD-like"/>
    <property type="match status" value="1"/>
</dbReference>
<name>H8GRR1_DEIGI</name>
<dbReference type="InterPro" id="IPR035930">
    <property type="entry name" value="FomD-like_sf"/>
</dbReference>
<dbReference type="InterPro" id="IPR007295">
    <property type="entry name" value="DUF402"/>
</dbReference>
<dbReference type="PATRIC" id="fig|745776.4.peg.1217"/>
<reference evidence="2 3" key="1">
    <citation type="journal article" date="2012" name="PLoS ONE">
        <title>Genome sequence and transcriptome analysis of the radioresistant bacterium Deinococcus gobiensis: insights into the extreme environmental adaptations.</title>
        <authorList>
            <person name="Yuan M."/>
            <person name="Chen M."/>
            <person name="Zhang W."/>
            <person name="Lu W."/>
            <person name="Wang J."/>
            <person name="Yang M."/>
            <person name="Zhao P."/>
            <person name="Tang R."/>
            <person name="Li X."/>
            <person name="Hao Y."/>
            <person name="Zhou Z."/>
            <person name="Zhan Y."/>
            <person name="Yu H."/>
            <person name="Teng C."/>
            <person name="Yan Y."/>
            <person name="Ping S."/>
            <person name="Wang Y."/>
            <person name="Lin M."/>
        </authorList>
    </citation>
    <scope>NUCLEOTIDE SEQUENCE [LARGE SCALE GENOMIC DNA]</scope>
    <source>
        <strain evidence="2 3">I-0</strain>
    </source>
</reference>
<feature type="domain" description="DUF402" evidence="1">
    <location>
        <begin position="8"/>
        <end position="131"/>
    </location>
</feature>
<keyword evidence="3" id="KW-1185">Reference proteome</keyword>
<dbReference type="AlphaFoldDB" id="H8GRR1"/>
<dbReference type="SUPFAM" id="SSF159234">
    <property type="entry name" value="FomD-like"/>
    <property type="match status" value="1"/>
</dbReference>
<dbReference type="Pfam" id="PF04167">
    <property type="entry name" value="DUF402"/>
    <property type="match status" value="1"/>
</dbReference>